<feature type="compositionally biased region" description="Polar residues" evidence="1">
    <location>
        <begin position="189"/>
        <end position="213"/>
    </location>
</feature>
<comment type="caution">
    <text evidence="2">The sequence shown here is derived from an EMBL/GenBank/DDBJ whole genome shotgun (WGS) entry which is preliminary data.</text>
</comment>
<protein>
    <submittedName>
        <fullName evidence="2">Uncharacterized protein</fullName>
    </submittedName>
</protein>
<sequence>MVSIQNLSKTTSKQINIYIRRHPFVLSSTESFTTSQRRTFLRDVYDYARSLGLDKKEAKQQTIKAREICGEDEYNTDVSALENEIDDSELILSRLQDPIPPRKPANTMPRGSKVLPRSRQDSWSSRSDGSASQSQKRKRNGAETEMKSGRASHAATVIPRRTMANQSSNRITKGRQPKQVRGGIHGPASSENKSFQRNGVPSDQPRRNTNTSSTERELILIAKPVPSYDPANPDRDSASLETDAGNKKMTSHSNVAGITSTMNFPATNSDPKNVKASNQNFASPEVAMFSDDDM</sequence>
<feature type="compositionally biased region" description="Low complexity" evidence="1">
    <location>
        <begin position="121"/>
        <end position="134"/>
    </location>
</feature>
<evidence type="ECO:0000313" key="2">
    <source>
        <dbReference type="EMBL" id="CAF9919237.1"/>
    </source>
</evidence>
<evidence type="ECO:0000256" key="1">
    <source>
        <dbReference type="SAM" id="MobiDB-lite"/>
    </source>
</evidence>
<proteinExistence type="predicted"/>
<dbReference type="AlphaFoldDB" id="A0A8H3I8W6"/>
<organism evidence="2 3">
    <name type="scientific">Gomphillus americanus</name>
    <dbReference type="NCBI Taxonomy" id="1940652"/>
    <lineage>
        <taxon>Eukaryota</taxon>
        <taxon>Fungi</taxon>
        <taxon>Dikarya</taxon>
        <taxon>Ascomycota</taxon>
        <taxon>Pezizomycotina</taxon>
        <taxon>Lecanoromycetes</taxon>
        <taxon>OSLEUM clade</taxon>
        <taxon>Ostropomycetidae</taxon>
        <taxon>Ostropales</taxon>
        <taxon>Graphidaceae</taxon>
        <taxon>Gomphilloideae</taxon>
        <taxon>Gomphillus</taxon>
    </lineage>
</organism>
<reference evidence="2" key="1">
    <citation type="submission" date="2021-03" db="EMBL/GenBank/DDBJ databases">
        <authorList>
            <person name="Tagirdzhanova G."/>
        </authorList>
    </citation>
    <scope>NUCLEOTIDE SEQUENCE</scope>
</reference>
<dbReference type="Proteomes" id="UP000664169">
    <property type="component" value="Unassembled WGS sequence"/>
</dbReference>
<feature type="compositionally biased region" description="Polar residues" evidence="1">
    <location>
        <begin position="251"/>
        <end position="282"/>
    </location>
</feature>
<feature type="region of interest" description="Disordered" evidence="1">
    <location>
        <begin position="95"/>
        <end position="294"/>
    </location>
</feature>
<gene>
    <name evidence="2" type="ORF">GOMPHAMPRED_001714</name>
</gene>
<accession>A0A8H3I8W6</accession>
<dbReference type="EMBL" id="CAJPDQ010000014">
    <property type="protein sequence ID" value="CAF9919237.1"/>
    <property type="molecule type" value="Genomic_DNA"/>
</dbReference>
<name>A0A8H3I8W6_9LECA</name>
<dbReference type="OrthoDB" id="5424898at2759"/>
<evidence type="ECO:0000313" key="3">
    <source>
        <dbReference type="Proteomes" id="UP000664169"/>
    </source>
</evidence>
<keyword evidence="3" id="KW-1185">Reference proteome</keyword>